<dbReference type="Proteomes" id="UP001297272">
    <property type="component" value="Unassembled WGS sequence"/>
</dbReference>
<dbReference type="EMBL" id="JAFMNX010000002">
    <property type="protein sequence ID" value="MBS9721202.1"/>
    <property type="molecule type" value="Genomic_DNA"/>
</dbReference>
<reference evidence="2 3" key="1">
    <citation type="submission" date="2021-03" db="EMBL/GenBank/DDBJ databases">
        <title>Tianweitania aestuarii sp. nov., isolated from a tidal flat.</title>
        <authorList>
            <person name="Park S."/>
            <person name="Yoon J.-H."/>
        </authorList>
    </citation>
    <scope>NUCLEOTIDE SEQUENCE [LARGE SCALE GENOMIC DNA]</scope>
    <source>
        <strain evidence="2 3">BSSL-BM11</strain>
    </source>
</reference>
<dbReference type="RefSeq" id="WP_213984822.1">
    <property type="nucleotide sequence ID" value="NZ_JAFMNX010000002.1"/>
</dbReference>
<keyword evidence="3" id="KW-1185">Reference proteome</keyword>
<protein>
    <submittedName>
        <fullName evidence="2">Translation initiation factor 2</fullName>
    </submittedName>
</protein>
<evidence type="ECO:0000256" key="1">
    <source>
        <dbReference type="SAM" id="SignalP"/>
    </source>
</evidence>
<dbReference type="GO" id="GO:0003743">
    <property type="term" value="F:translation initiation factor activity"/>
    <property type="evidence" value="ECO:0007669"/>
    <property type="project" value="UniProtKB-KW"/>
</dbReference>
<organism evidence="2 3">
    <name type="scientific">Tianweitania aestuarii</name>
    <dbReference type="NCBI Taxonomy" id="2814886"/>
    <lineage>
        <taxon>Bacteria</taxon>
        <taxon>Pseudomonadati</taxon>
        <taxon>Pseudomonadota</taxon>
        <taxon>Alphaproteobacteria</taxon>
        <taxon>Hyphomicrobiales</taxon>
        <taxon>Phyllobacteriaceae</taxon>
        <taxon>Tianweitania</taxon>
    </lineage>
</organism>
<gene>
    <name evidence="2" type="ORF">JYU29_10940</name>
</gene>
<dbReference type="PROSITE" id="PS51257">
    <property type="entry name" value="PROKAR_LIPOPROTEIN"/>
    <property type="match status" value="1"/>
</dbReference>
<evidence type="ECO:0000313" key="3">
    <source>
        <dbReference type="Proteomes" id="UP001297272"/>
    </source>
</evidence>
<comment type="caution">
    <text evidence="2">The sequence shown here is derived from an EMBL/GenBank/DDBJ whole genome shotgun (WGS) entry which is preliminary data.</text>
</comment>
<feature type="chain" id="PRO_5046425750" evidence="1">
    <location>
        <begin position="21"/>
        <end position="141"/>
    </location>
</feature>
<evidence type="ECO:0000313" key="2">
    <source>
        <dbReference type="EMBL" id="MBS9721202.1"/>
    </source>
</evidence>
<accession>A0ABS5RXZ4</accession>
<proteinExistence type="predicted"/>
<sequence length="141" mass="14197">MKALITVAASAVIISGCASALRGTTEPVTITTEPAGAAIRTSLGHTCPASPCTFQVSRKADFTAFADKPGYHPNSVFIGTKPSNIGRAAVASNMMATGFVGTAIDSSTGAALDHHPNPAHIILAPEASQPPAVSPAMVPAF</sequence>
<keyword evidence="1" id="KW-0732">Signal</keyword>
<name>A0ABS5RXZ4_9HYPH</name>
<keyword evidence="2" id="KW-0396">Initiation factor</keyword>
<feature type="signal peptide" evidence="1">
    <location>
        <begin position="1"/>
        <end position="20"/>
    </location>
</feature>
<keyword evidence="2" id="KW-0648">Protein biosynthesis</keyword>